<reference evidence="2 3" key="1">
    <citation type="submission" date="2024-02" db="EMBL/GenBank/DDBJ databases">
        <title>A draft genome for the cacao thread blight pathogen Marasmius crinis-equi.</title>
        <authorList>
            <person name="Cohen S.P."/>
            <person name="Baruah I.K."/>
            <person name="Amoako-Attah I."/>
            <person name="Bukari Y."/>
            <person name="Meinhardt L.W."/>
            <person name="Bailey B.A."/>
        </authorList>
    </citation>
    <scope>NUCLEOTIDE SEQUENCE [LARGE SCALE GENOMIC DNA]</scope>
    <source>
        <strain evidence="2 3">GH-76</strain>
    </source>
</reference>
<evidence type="ECO:0000313" key="2">
    <source>
        <dbReference type="EMBL" id="KAL0574145.1"/>
    </source>
</evidence>
<feature type="compositionally biased region" description="Polar residues" evidence="1">
    <location>
        <begin position="1"/>
        <end position="13"/>
    </location>
</feature>
<feature type="compositionally biased region" description="Basic and acidic residues" evidence="1">
    <location>
        <begin position="49"/>
        <end position="68"/>
    </location>
</feature>
<feature type="region of interest" description="Disordered" evidence="1">
    <location>
        <begin position="1"/>
        <end position="20"/>
    </location>
</feature>
<gene>
    <name evidence="2" type="ORF">V5O48_007808</name>
</gene>
<feature type="region of interest" description="Disordered" evidence="1">
    <location>
        <begin position="28"/>
        <end position="137"/>
    </location>
</feature>
<organism evidence="2 3">
    <name type="scientific">Marasmius crinis-equi</name>
    <dbReference type="NCBI Taxonomy" id="585013"/>
    <lineage>
        <taxon>Eukaryota</taxon>
        <taxon>Fungi</taxon>
        <taxon>Dikarya</taxon>
        <taxon>Basidiomycota</taxon>
        <taxon>Agaricomycotina</taxon>
        <taxon>Agaricomycetes</taxon>
        <taxon>Agaricomycetidae</taxon>
        <taxon>Agaricales</taxon>
        <taxon>Marasmiineae</taxon>
        <taxon>Marasmiaceae</taxon>
        <taxon>Marasmius</taxon>
    </lineage>
</organism>
<proteinExistence type="predicted"/>
<dbReference type="EMBL" id="JBAHYK010000426">
    <property type="protein sequence ID" value="KAL0574145.1"/>
    <property type="molecule type" value="Genomic_DNA"/>
</dbReference>
<comment type="caution">
    <text evidence="2">The sequence shown here is derived from an EMBL/GenBank/DDBJ whole genome shotgun (WGS) entry which is preliminary data.</text>
</comment>
<protein>
    <submittedName>
        <fullName evidence="2">Uncharacterized protein</fullName>
    </submittedName>
</protein>
<evidence type="ECO:0000256" key="1">
    <source>
        <dbReference type="SAM" id="MobiDB-lite"/>
    </source>
</evidence>
<keyword evidence="3" id="KW-1185">Reference proteome</keyword>
<evidence type="ECO:0000313" key="3">
    <source>
        <dbReference type="Proteomes" id="UP001465976"/>
    </source>
</evidence>
<dbReference type="Proteomes" id="UP001465976">
    <property type="component" value="Unassembled WGS sequence"/>
</dbReference>
<sequence length="170" mass="18751">MSPTRDTQTTLDTASHDRDDIQEILASFYLDDASPDSGSEDDEEYPSSDSERSHTHCGKDELEARELYDLYGDDDMEDEERRDDGEDDDACSSSTQDSDYDYPPDLSPTAECPPSIDLAGNSHRGPLDERGLGHLGATYAKPKPKGLDVAIENAESGGNVGWRPCEEERE</sequence>
<feature type="compositionally biased region" description="Acidic residues" evidence="1">
    <location>
        <begin position="71"/>
        <end position="90"/>
    </location>
</feature>
<name>A0ABR3FFS2_9AGAR</name>
<accession>A0ABR3FFS2</accession>